<dbReference type="InterPro" id="IPR040409">
    <property type="entry name" value="PCS-like"/>
</dbReference>
<feature type="domain" description="Phytochelatin synthase C-terminal" evidence="1">
    <location>
        <begin position="8"/>
        <end position="215"/>
    </location>
</feature>
<dbReference type="GO" id="GO:0046938">
    <property type="term" value="P:phytochelatin biosynthetic process"/>
    <property type="evidence" value="ECO:0007669"/>
    <property type="project" value="InterPro"/>
</dbReference>
<dbReference type="GO" id="GO:0046872">
    <property type="term" value="F:metal ion binding"/>
    <property type="evidence" value="ECO:0007669"/>
    <property type="project" value="InterPro"/>
</dbReference>
<dbReference type="AlphaFoldDB" id="A0A6A2XJ25"/>
<proteinExistence type="predicted"/>
<protein>
    <submittedName>
        <fullName evidence="2">Glutathione gamma-glutamylcysteinyltransferase 1</fullName>
    </submittedName>
</protein>
<evidence type="ECO:0000259" key="1">
    <source>
        <dbReference type="Pfam" id="PF09328"/>
    </source>
</evidence>
<dbReference type="InterPro" id="IPR015407">
    <property type="entry name" value="Phytochelatin_synthase_C"/>
</dbReference>
<gene>
    <name evidence="2" type="ORF">F3Y22_tig00111621pilonHSYRG00365</name>
</gene>
<keyword evidence="3" id="KW-1185">Reference proteome</keyword>
<evidence type="ECO:0000313" key="3">
    <source>
        <dbReference type="Proteomes" id="UP000436088"/>
    </source>
</evidence>
<comment type="caution">
    <text evidence="2">The sequence shown here is derived from an EMBL/GenBank/DDBJ whole genome shotgun (WGS) entry which is preliminary data.</text>
</comment>
<dbReference type="Proteomes" id="UP000436088">
    <property type="component" value="Unassembled WGS sequence"/>
</dbReference>
<organism evidence="2 3">
    <name type="scientific">Hibiscus syriacus</name>
    <name type="common">Rose of Sharon</name>
    <dbReference type="NCBI Taxonomy" id="106335"/>
    <lineage>
        <taxon>Eukaryota</taxon>
        <taxon>Viridiplantae</taxon>
        <taxon>Streptophyta</taxon>
        <taxon>Embryophyta</taxon>
        <taxon>Tracheophyta</taxon>
        <taxon>Spermatophyta</taxon>
        <taxon>Magnoliopsida</taxon>
        <taxon>eudicotyledons</taxon>
        <taxon>Gunneridae</taxon>
        <taxon>Pentapetalae</taxon>
        <taxon>rosids</taxon>
        <taxon>malvids</taxon>
        <taxon>Malvales</taxon>
        <taxon>Malvaceae</taxon>
        <taxon>Malvoideae</taxon>
        <taxon>Hibiscus</taxon>
    </lineage>
</organism>
<dbReference type="PANTHER" id="PTHR33447:SF2">
    <property type="entry name" value="GLUTATHIONE GAMMA-GLUTAMYLCYSTEINYLTRANSFERASE"/>
    <property type="match status" value="1"/>
</dbReference>
<dbReference type="GO" id="GO:0016756">
    <property type="term" value="F:glutathione gamma-glutamylcysteinyltransferase activity"/>
    <property type="evidence" value="ECO:0007669"/>
    <property type="project" value="InterPro"/>
</dbReference>
<dbReference type="EMBL" id="VEPZ02001387">
    <property type="protein sequence ID" value="KAE8676241.1"/>
    <property type="molecule type" value="Genomic_DNA"/>
</dbReference>
<dbReference type="Pfam" id="PF09328">
    <property type="entry name" value="Phytochelatin_C"/>
    <property type="match status" value="1"/>
</dbReference>
<accession>A0A6A2XJ25</accession>
<sequence length="220" mass="23792">MADPCACCKHESWFKVAKYLMDDVSNLVKSDYVKDIQKIISVVFSSLPSNFEEFIKWVAEVRRREDGDQNLSLEEKGRLSLKEAVLKQVQEAGLFTHVVEFLSSVTLCCRNAPALSHENNLPDIAATVCCQGSELLAGKFGSPERYFFRETCITSLNANGDKPITLVSGTVVNGSSEKGVDVLAPSCPNNPNYCGSSPTNCSGIYPAGNDVLTALAGIAS</sequence>
<dbReference type="GO" id="GO:0010273">
    <property type="term" value="P:detoxification of copper ion"/>
    <property type="evidence" value="ECO:0007669"/>
    <property type="project" value="TreeGrafter"/>
</dbReference>
<dbReference type="PANTHER" id="PTHR33447">
    <property type="entry name" value="GLUTATHIONE GAMMA-GLUTAMYLCYSTEINYLTRANSFERASE"/>
    <property type="match status" value="1"/>
</dbReference>
<reference evidence="2" key="1">
    <citation type="submission" date="2019-09" db="EMBL/GenBank/DDBJ databases">
        <title>Draft genome information of white flower Hibiscus syriacus.</title>
        <authorList>
            <person name="Kim Y.-M."/>
        </authorList>
    </citation>
    <scope>NUCLEOTIDE SEQUENCE [LARGE SCALE GENOMIC DNA]</scope>
    <source>
        <strain evidence="2">YM2019G1</strain>
    </source>
</reference>
<dbReference type="GO" id="GO:0098849">
    <property type="term" value="P:cellular detoxification of cadmium ion"/>
    <property type="evidence" value="ECO:0007669"/>
    <property type="project" value="TreeGrafter"/>
</dbReference>
<name>A0A6A2XJ25_HIBSY</name>
<evidence type="ECO:0000313" key="2">
    <source>
        <dbReference type="EMBL" id="KAE8676241.1"/>
    </source>
</evidence>